<dbReference type="GO" id="GO:0005524">
    <property type="term" value="F:ATP binding"/>
    <property type="evidence" value="ECO:0007669"/>
    <property type="project" value="UniProtKB-KW"/>
</dbReference>
<keyword evidence="10" id="KW-0547">Nucleotide-binding</keyword>
<dbReference type="GO" id="GO:0009881">
    <property type="term" value="F:photoreceptor activity"/>
    <property type="evidence" value="ECO:0007669"/>
    <property type="project" value="UniProtKB-KW"/>
</dbReference>
<evidence type="ECO:0000313" key="21">
    <source>
        <dbReference type="Proteomes" id="UP000278036"/>
    </source>
</evidence>
<evidence type="ECO:0000256" key="14">
    <source>
        <dbReference type="ARBA" id="ARBA00023026"/>
    </source>
</evidence>
<name>A0A3A9JQL7_9PROT</name>
<dbReference type="InterPro" id="IPR036890">
    <property type="entry name" value="HATPase_C_sf"/>
</dbReference>
<keyword evidence="8" id="KW-0808">Transferase</keyword>
<dbReference type="AlphaFoldDB" id="A0A3A9JQL7"/>
<keyword evidence="3" id="KW-0600">Photoreceptor protein</keyword>
<dbReference type="Proteomes" id="UP000278036">
    <property type="component" value="Unassembled WGS sequence"/>
</dbReference>
<dbReference type="SMART" id="SM00086">
    <property type="entry name" value="PAC"/>
    <property type="match status" value="2"/>
</dbReference>
<evidence type="ECO:0000259" key="16">
    <source>
        <dbReference type="PROSITE" id="PS50112"/>
    </source>
</evidence>
<evidence type="ECO:0000256" key="1">
    <source>
        <dbReference type="ARBA" id="ARBA00000085"/>
    </source>
</evidence>
<dbReference type="Gene3D" id="3.30.565.10">
    <property type="entry name" value="Histidine kinase-like ATPase, C-terminal domain"/>
    <property type="match status" value="1"/>
</dbReference>
<dbReference type="PANTHER" id="PTHR41523:SF7">
    <property type="entry name" value="HISTIDINE KINASE"/>
    <property type="match status" value="1"/>
</dbReference>
<keyword evidence="6" id="KW-0285">Flavoprotein</keyword>
<keyword evidence="12" id="KW-0067">ATP-binding</keyword>
<dbReference type="Gene3D" id="3.30.450.20">
    <property type="entry name" value="PAS domain"/>
    <property type="match status" value="2"/>
</dbReference>
<keyword evidence="11" id="KW-0418">Kinase</keyword>
<dbReference type="SMART" id="SM00911">
    <property type="entry name" value="HWE_HK"/>
    <property type="match status" value="1"/>
</dbReference>
<evidence type="ECO:0000313" key="19">
    <source>
        <dbReference type="EMBL" id="RMI25435.1"/>
    </source>
</evidence>
<evidence type="ECO:0000256" key="4">
    <source>
        <dbReference type="ARBA" id="ARBA00022553"/>
    </source>
</evidence>
<evidence type="ECO:0000256" key="10">
    <source>
        <dbReference type="ARBA" id="ARBA00022741"/>
    </source>
</evidence>
<dbReference type="InterPro" id="IPR000700">
    <property type="entry name" value="PAS-assoc_C"/>
</dbReference>
<dbReference type="InterPro" id="IPR011102">
    <property type="entry name" value="Sig_transdc_His_kinase_HWE"/>
</dbReference>
<evidence type="ECO:0000256" key="2">
    <source>
        <dbReference type="ARBA" id="ARBA00012438"/>
    </source>
</evidence>
<evidence type="ECO:0000313" key="18">
    <source>
        <dbReference type="EMBL" id="RKK02928.1"/>
    </source>
</evidence>
<dbReference type="SMART" id="SM00065">
    <property type="entry name" value="GAF"/>
    <property type="match status" value="1"/>
</dbReference>
<keyword evidence="9" id="KW-0677">Repeat</keyword>
<dbReference type="InterPro" id="IPR013655">
    <property type="entry name" value="PAS_fold_3"/>
</dbReference>
<feature type="domain" description="PAS" evidence="16">
    <location>
        <begin position="149"/>
        <end position="219"/>
    </location>
</feature>
<evidence type="ECO:0000256" key="8">
    <source>
        <dbReference type="ARBA" id="ARBA00022679"/>
    </source>
</evidence>
<dbReference type="PROSITE" id="PS50112">
    <property type="entry name" value="PAS"/>
    <property type="match status" value="2"/>
</dbReference>
<dbReference type="RefSeq" id="WP_120639502.1">
    <property type="nucleotide sequence ID" value="NZ_RAQU01000116.1"/>
</dbReference>
<dbReference type="EMBL" id="RFLX01000005">
    <property type="protein sequence ID" value="RMI25435.1"/>
    <property type="molecule type" value="Genomic_DNA"/>
</dbReference>
<feature type="domain" description="PAS" evidence="16">
    <location>
        <begin position="21"/>
        <end position="78"/>
    </location>
</feature>
<evidence type="ECO:0000256" key="5">
    <source>
        <dbReference type="ARBA" id="ARBA00022606"/>
    </source>
</evidence>
<evidence type="ECO:0000256" key="9">
    <source>
        <dbReference type="ARBA" id="ARBA00022737"/>
    </source>
</evidence>
<dbReference type="Pfam" id="PF07536">
    <property type="entry name" value="HWE_HK"/>
    <property type="match status" value="1"/>
</dbReference>
<dbReference type="GO" id="GO:0004673">
    <property type="term" value="F:protein histidine kinase activity"/>
    <property type="evidence" value="ECO:0007669"/>
    <property type="project" value="UniProtKB-EC"/>
</dbReference>
<dbReference type="Proteomes" id="UP000274097">
    <property type="component" value="Unassembled WGS sequence"/>
</dbReference>
<dbReference type="InterPro" id="IPR000014">
    <property type="entry name" value="PAS"/>
</dbReference>
<dbReference type="SMART" id="SM00091">
    <property type="entry name" value="PAS"/>
    <property type="match status" value="2"/>
</dbReference>
<comment type="caution">
    <text evidence="18">The sequence shown here is derived from an EMBL/GenBank/DDBJ whole genome shotgun (WGS) entry which is preliminary data.</text>
</comment>
<organism evidence="18 21">
    <name type="scientific">Teichococcus wenyumeiae</name>
    <dbReference type="NCBI Taxonomy" id="2478470"/>
    <lineage>
        <taxon>Bacteria</taxon>
        <taxon>Pseudomonadati</taxon>
        <taxon>Pseudomonadota</taxon>
        <taxon>Alphaproteobacteria</taxon>
        <taxon>Acetobacterales</taxon>
        <taxon>Roseomonadaceae</taxon>
        <taxon>Roseomonas</taxon>
    </lineage>
</organism>
<dbReference type="GO" id="GO:0006355">
    <property type="term" value="P:regulation of DNA-templated transcription"/>
    <property type="evidence" value="ECO:0007669"/>
    <property type="project" value="InterPro"/>
</dbReference>
<dbReference type="SUPFAM" id="SSF55781">
    <property type="entry name" value="GAF domain-like"/>
    <property type="match status" value="1"/>
</dbReference>
<keyword evidence="4" id="KW-0597">Phosphoprotein</keyword>
<evidence type="ECO:0000256" key="13">
    <source>
        <dbReference type="ARBA" id="ARBA00022991"/>
    </source>
</evidence>
<evidence type="ECO:0000256" key="12">
    <source>
        <dbReference type="ARBA" id="ARBA00022840"/>
    </source>
</evidence>
<protein>
    <recommendedName>
        <fullName evidence="2">histidine kinase</fullName>
        <ecNumber evidence="2">2.7.13.3</ecNumber>
    </recommendedName>
</protein>
<evidence type="ECO:0000256" key="7">
    <source>
        <dbReference type="ARBA" id="ARBA00022643"/>
    </source>
</evidence>
<dbReference type="Pfam" id="PF00989">
    <property type="entry name" value="PAS"/>
    <property type="match status" value="1"/>
</dbReference>
<keyword evidence="15" id="KW-0675">Receptor</keyword>
<dbReference type="PANTHER" id="PTHR41523">
    <property type="entry name" value="TWO-COMPONENT SYSTEM SENSOR PROTEIN"/>
    <property type="match status" value="1"/>
</dbReference>
<dbReference type="InterPro" id="IPR035965">
    <property type="entry name" value="PAS-like_dom_sf"/>
</dbReference>
<accession>A0A3A9JQL7</accession>
<evidence type="ECO:0000256" key="15">
    <source>
        <dbReference type="ARBA" id="ARBA00023170"/>
    </source>
</evidence>
<evidence type="ECO:0000256" key="11">
    <source>
        <dbReference type="ARBA" id="ARBA00022777"/>
    </source>
</evidence>
<dbReference type="InterPro" id="IPR013767">
    <property type="entry name" value="PAS_fold"/>
</dbReference>
<dbReference type="InterPro" id="IPR003018">
    <property type="entry name" value="GAF"/>
</dbReference>
<keyword evidence="20" id="KW-1185">Reference proteome</keyword>
<keyword evidence="5" id="KW-0716">Sensory transduction</keyword>
<dbReference type="PROSITE" id="PS50113">
    <property type="entry name" value="PAC"/>
    <property type="match status" value="2"/>
</dbReference>
<dbReference type="EC" id="2.7.13.3" evidence="2"/>
<evidence type="ECO:0000256" key="6">
    <source>
        <dbReference type="ARBA" id="ARBA00022630"/>
    </source>
</evidence>
<dbReference type="Pfam" id="PF01590">
    <property type="entry name" value="GAF"/>
    <property type="match status" value="1"/>
</dbReference>
<feature type="domain" description="PAC" evidence="17">
    <location>
        <begin position="96"/>
        <end position="148"/>
    </location>
</feature>
<dbReference type="SUPFAM" id="SSF55785">
    <property type="entry name" value="PYP-like sensor domain (PAS domain)"/>
    <property type="match status" value="2"/>
</dbReference>
<proteinExistence type="predicted"/>
<keyword evidence="13" id="KW-0157">Chromophore</keyword>
<dbReference type="InterPro" id="IPR029016">
    <property type="entry name" value="GAF-like_dom_sf"/>
</dbReference>
<dbReference type="FunFam" id="3.30.450.20:FF:000099">
    <property type="entry name" value="Sensory box sensor histidine kinase"/>
    <property type="match status" value="1"/>
</dbReference>
<sequence length="634" mass="69677">MAERNSELPPSRHVLPPGPEAQERLRWLLDSATDHAIVALDAGLRVTSWNAGAERVLGWKAREITGAPYEIFFTPEERAAGIPAQEATLAMADGCAPIERWHHRADGSRFWASGSATVLRGPGGQQAGLLLIFRDQTRERQAVQALRESEEKLRYTVDLSPQIPWTTDPAGGIIDFSARWTALTGLTLEEIQAWGWLDSIHPDDRERIAGKWRHSLATGAPFDHEVRMRTRDGFRWFRNRANPRRDPGGRILLWYGTSEDIHDRKGSEARLEALVELGDRLRELREPGEISHAAAEVIGRTLGASRAGFAITNPAEASWVERDWTDGSVESIAGHWNLREFWDDYADSIGPLEGTSVADTATDPRTRKSYPAHLALSVRSFIWAPVLEGGRIVSFLFVHNSAPRAWSDDEVSFARGAAERAWAAMERAAAEVRQSLMTLELNHRVKNTLSVVQAMAMQTARGSASLSNFGPSFQARLIALARAHDLLTQTEWRGVALRDVIDAAVVRDDGIRLDLSGCTESEALDPTQALSLAMALHELATNATKYGALSVAGGYVSITCHAEADGSAQRVEWREHGGPPVEGPPSRKGFGMRLLERGLSTRSGMTTNLDFAREGLRCSLLLQRTATPEAPAPG</sequence>
<keyword evidence="14" id="KW-0843">Virulence</keyword>
<evidence type="ECO:0000256" key="3">
    <source>
        <dbReference type="ARBA" id="ARBA00022543"/>
    </source>
</evidence>
<dbReference type="EMBL" id="RAQU01000116">
    <property type="protein sequence ID" value="RKK02928.1"/>
    <property type="molecule type" value="Genomic_DNA"/>
</dbReference>
<dbReference type="OrthoDB" id="341208at2"/>
<dbReference type="Pfam" id="PF08447">
    <property type="entry name" value="PAS_3"/>
    <property type="match status" value="1"/>
</dbReference>
<dbReference type="CDD" id="cd00130">
    <property type="entry name" value="PAS"/>
    <property type="match status" value="2"/>
</dbReference>
<keyword evidence="7" id="KW-0288">FMN</keyword>
<comment type="catalytic activity">
    <reaction evidence="1">
        <text>ATP + protein L-histidine = ADP + protein N-phospho-L-histidine.</text>
        <dbReference type="EC" id="2.7.13.3"/>
    </reaction>
</comment>
<dbReference type="NCBIfam" id="TIGR00229">
    <property type="entry name" value="sensory_box"/>
    <property type="match status" value="2"/>
</dbReference>
<gene>
    <name evidence="18" type="ORF">D6Z83_17220</name>
    <name evidence="19" type="ORF">EBE87_09905</name>
</gene>
<feature type="domain" description="PAC" evidence="17">
    <location>
        <begin position="222"/>
        <end position="273"/>
    </location>
</feature>
<dbReference type="InParanoid" id="A0A3A9JQL7"/>
<dbReference type="Gene3D" id="3.30.450.40">
    <property type="match status" value="1"/>
</dbReference>
<reference evidence="18 21" key="1">
    <citation type="submission" date="2018-09" db="EMBL/GenBank/DDBJ databases">
        <title>Roseomonas sp. nov., isolated from feces of Tibetan antelopes in the Qinghai-Tibet plateau, China.</title>
        <authorList>
            <person name="Tian Z."/>
        </authorList>
    </citation>
    <scope>NUCLEOTIDE SEQUENCE [LARGE SCALE GENOMIC DNA]</scope>
    <source>
        <strain evidence="19 20">Z23</strain>
        <strain evidence="18 21">Z24</strain>
    </source>
</reference>
<dbReference type="InterPro" id="IPR001610">
    <property type="entry name" value="PAC"/>
</dbReference>
<evidence type="ECO:0000313" key="20">
    <source>
        <dbReference type="Proteomes" id="UP000274097"/>
    </source>
</evidence>
<evidence type="ECO:0000259" key="17">
    <source>
        <dbReference type="PROSITE" id="PS50113"/>
    </source>
</evidence>